<sequence>MRFSLTVIFACAALAVAQTQIPDSEGPANVGKGNGKQFITGRCASNADCNSKCCADVSESLGLCSAESQAEVGKKKGCGFKAKDSDVEAATKGQNNRRGFIKVVRKDVHQEQDE</sequence>
<evidence type="ECO:0000313" key="2">
    <source>
        <dbReference type="EMBL" id="KAF2009596.1"/>
    </source>
</evidence>
<evidence type="ECO:0000313" key="3">
    <source>
        <dbReference type="Proteomes" id="UP000799778"/>
    </source>
</evidence>
<gene>
    <name evidence="2" type="ORF">BU24DRAFT_473782</name>
</gene>
<accession>A0A6A5X9Q4</accession>
<feature type="signal peptide" evidence="1">
    <location>
        <begin position="1"/>
        <end position="19"/>
    </location>
</feature>
<dbReference type="AlphaFoldDB" id="A0A6A5X9Q4"/>
<evidence type="ECO:0008006" key="4">
    <source>
        <dbReference type="Google" id="ProtNLM"/>
    </source>
</evidence>
<dbReference type="RefSeq" id="XP_033377935.1">
    <property type="nucleotide sequence ID" value="XM_033532809.1"/>
</dbReference>
<feature type="chain" id="PRO_5025531480" description="Biotrophy-associated secreted protein 2" evidence="1">
    <location>
        <begin position="20"/>
        <end position="114"/>
    </location>
</feature>
<name>A0A6A5X9Q4_9PLEO</name>
<proteinExistence type="predicted"/>
<dbReference type="EMBL" id="ML978078">
    <property type="protein sequence ID" value="KAF2009596.1"/>
    <property type="molecule type" value="Genomic_DNA"/>
</dbReference>
<protein>
    <recommendedName>
        <fullName evidence="4">Biotrophy-associated secreted protein 2</fullName>
    </recommendedName>
</protein>
<keyword evidence="1" id="KW-0732">Signal</keyword>
<dbReference type="OrthoDB" id="2132010at2759"/>
<dbReference type="GeneID" id="54290206"/>
<evidence type="ECO:0000256" key="1">
    <source>
        <dbReference type="SAM" id="SignalP"/>
    </source>
</evidence>
<dbReference type="Proteomes" id="UP000799778">
    <property type="component" value="Unassembled WGS sequence"/>
</dbReference>
<organism evidence="2 3">
    <name type="scientific">Aaosphaeria arxii CBS 175.79</name>
    <dbReference type="NCBI Taxonomy" id="1450172"/>
    <lineage>
        <taxon>Eukaryota</taxon>
        <taxon>Fungi</taxon>
        <taxon>Dikarya</taxon>
        <taxon>Ascomycota</taxon>
        <taxon>Pezizomycotina</taxon>
        <taxon>Dothideomycetes</taxon>
        <taxon>Pleosporomycetidae</taxon>
        <taxon>Pleosporales</taxon>
        <taxon>Pleosporales incertae sedis</taxon>
        <taxon>Aaosphaeria</taxon>
    </lineage>
</organism>
<reference evidence="2" key="1">
    <citation type="journal article" date="2020" name="Stud. Mycol.">
        <title>101 Dothideomycetes genomes: a test case for predicting lifestyles and emergence of pathogens.</title>
        <authorList>
            <person name="Haridas S."/>
            <person name="Albert R."/>
            <person name="Binder M."/>
            <person name="Bloem J."/>
            <person name="Labutti K."/>
            <person name="Salamov A."/>
            <person name="Andreopoulos B."/>
            <person name="Baker S."/>
            <person name="Barry K."/>
            <person name="Bills G."/>
            <person name="Bluhm B."/>
            <person name="Cannon C."/>
            <person name="Castanera R."/>
            <person name="Culley D."/>
            <person name="Daum C."/>
            <person name="Ezra D."/>
            <person name="Gonzalez J."/>
            <person name="Henrissat B."/>
            <person name="Kuo A."/>
            <person name="Liang C."/>
            <person name="Lipzen A."/>
            <person name="Lutzoni F."/>
            <person name="Magnuson J."/>
            <person name="Mondo S."/>
            <person name="Nolan M."/>
            <person name="Ohm R."/>
            <person name="Pangilinan J."/>
            <person name="Park H.-J."/>
            <person name="Ramirez L."/>
            <person name="Alfaro M."/>
            <person name="Sun H."/>
            <person name="Tritt A."/>
            <person name="Yoshinaga Y."/>
            <person name="Zwiers L.-H."/>
            <person name="Turgeon B."/>
            <person name="Goodwin S."/>
            <person name="Spatafora J."/>
            <person name="Crous P."/>
            <person name="Grigoriev I."/>
        </authorList>
    </citation>
    <scope>NUCLEOTIDE SEQUENCE</scope>
    <source>
        <strain evidence="2">CBS 175.79</strain>
    </source>
</reference>
<keyword evidence="3" id="KW-1185">Reference proteome</keyword>